<dbReference type="PANTHER" id="PTHR21301">
    <property type="entry name" value="REVERSE TRANSCRIPTASE"/>
    <property type="match status" value="1"/>
</dbReference>
<dbReference type="RefSeq" id="XP_065675711.1">
    <property type="nucleotide sequence ID" value="XM_065819639.1"/>
</dbReference>
<dbReference type="InterPro" id="IPR000305">
    <property type="entry name" value="GIY-YIG_endonuc"/>
</dbReference>
<name>A0ABM4DMC6_HYDVU</name>
<evidence type="ECO:0000259" key="1">
    <source>
        <dbReference type="PROSITE" id="PS50164"/>
    </source>
</evidence>
<reference evidence="3" key="1">
    <citation type="submission" date="2025-08" db="UniProtKB">
        <authorList>
            <consortium name="RefSeq"/>
        </authorList>
    </citation>
    <scope>IDENTIFICATION</scope>
</reference>
<dbReference type="SUPFAM" id="SSF82771">
    <property type="entry name" value="GIY-YIG endonuclease"/>
    <property type="match status" value="1"/>
</dbReference>
<dbReference type="Proteomes" id="UP001652625">
    <property type="component" value="Chromosome 15"/>
</dbReference>
<accession>A0ABM4DMC6</accession>
<organism evidence="2 3">
    <name type="scientific">Hydra vulgaris</name>
    <name type="common">Hydra</name>
    <name type="synonym">Hydra attenuata</name>
    <dbReference type="NCBI Taxonomy" id="6087"/>
    <lineage>
        <taxon>Eukaryota</taxon>
        <taxon>Metazoa</taxon>
        <taxon>Cnidaria</taxon>
        <taxon>Hydrozoa</taxon>
        <taxon>Hydroidolina</taxon>
        <taxon>Anthoathecata</taxon>
        <taxon>Aplanulata</taxon>
        <taxon>Hydridae</taxon>
        <taxon>Hydra</taxon>
    </lineage>
</organism>
<proteinExistence type="predicted"/>
<evidence type="ECO:0000313" key="3">
    <source>
        <dbReference type="RefSeq" id="XP_065675711.1"/>
    </source>
</evidence>
<protein>
    <submittedName>
        <fullName evidence="3">Uncharacterized protein LOC136091918</fullName>
    </submittedName>
</protein>
<sequence>MVKLQVEDKNVKNFTRKLILKEKYFGTTSNDISIIKNKSNYSTKTTLPELNEIVSQIESIIPIKVQYVDNITKQERKAIKELQLMKDIVIKKADKGNTLVIMDSTYYINKLVHQDHLLSLTTYEKINSESDKMVFRNLFSLIDKHKCLTTNEIKYITNFKWKSSNFYVIPKIHKCQEIIDKVKESDSLFIEMKPPKNLKGRPIIAGINSPTSHLSQFLHIILSPIVRKQISFIKDDWDFLRKIPRELESESRIMTCDIVNLYTSIPHYLGLEALKFWINKYKHLIDKRFTPEFIIESASFILNNNNFIFDKQLFHQITGTAMGTDFAPDYACLTIGFLEETKLFPIILPQYFSNHEVDDIKKFYFRYIDDGFIIWPRHLDIRKFEISLTELNDSIGFTIDFGKEFIKNAKRIIVFTSNYEIEKLRLIELKTWLKDCEYPDEIIEKAFHNAKLQGPAPKKESKEIFPLVTTFYSNLNCQPFIREANHLLKVSYNERIKNIFSNIHPVLAFKQPPNLLRRLTSSNIEVTSKKIGIFKCKDIRCKICKLYLQEVDKFKTSNGTIWKVKSHITCNSKNVIYYLKCLTCKKQTYTGKTNNLRLRINGHISSCRTGLSTDRFDNHVYTCQRAHESVIEPFFQLFVFLELNNESFLLSYEKHLHKQKHDTFN</sequence>
<dbReference type="PROSITE" id="PS50164">
    <property type="entry name" value="GIY_YIG"/>
    <property type="match status" value="1"/>
</dbReference>
<dbReference type="GeneID" id="136091918"/>
<feature type="domain" description="GIY-YIG" evidence="1">
    <location>
        <begin position="572"/>
        <end position="665"/>
    </location>
</feature>
<dbReference type="PANTHER" id="PTHR21301:SF13">
    <property type="match status" value="1"/>
</dbReference>
<gene>
    <name evidence="3" type="primary">LOC136091918</name>
</gene>
<dbReference type="InterPro" id="IPR035901">
    <property type="entry name" value="GIY-YIG_endonuc_sf"/>
</dbReference>
<evidence type="ECO:0000313" key="2">
    <source>
        <dbReference type="Proteomes" id="UP001652625"/>
    </source>
</evidence>
<keyword evidence="2" id="KW-1185">Reference proteome</keyword>